<organism evidence="2">
    <name type="scientific">Tupanvirus soda lake</name>
    <dbReference type="NCBI Taxonomy" id="2126985"/>
    <lineage>
        <taxon>Viruses</taxon>
        <taxon>Varidnaviria</taxon>
        <taxon>Bamfordvirae</taxon>
        <taxon>Nucleocytoviricota</taxon>
        <taxon>Megaviricetes</taxon>
        <taxon>Imitervirales</taxon>
        <taxon>Mimiviridae</taxon>
        <taxon>Megamimivirinae</taxon>
        <taxon>Tupanvirus</taxon>
        <taxon>Tupanvirus salinum</taxon>
    </lineage>
</organism>
<feature type="domain" description="ASCH" evidence="1">
    <location>
        <begin position="14"/>
        <end position="115"/>
    </location>
</feature>
<sequence length="117" mass="13632">MKVWEKSIQNPSKTPWADWIINGNKIWEGRLCRDDWMNVCVDDIIIFKYDDNKKLKVVVTELKHFADFGEAFRQLGIDLVPIDGISVEQVESLYMQFYSKEDTMRYGVVAVGVKPLD</sequence>
<proteinExistence type="predicted"/>
<dbReference type="SUPFAM" id="SSF88697">
    <property type="entry name" value="PUA domain-like"/>
    <property type="match status" value="1"/>
</dbReference>
<evidence type="ECO:0000259" key="1">
    <source>
        <dbReference type="Pfam" id="PF04266"/>
    </source>
</evidence>
<dbReference type="GO" id="GO:0016853">
    <property type="term" value="F:isomerase activity"/>
    <property type="evidence" value="ECO:0007669"/>
    <property type="project" value="UniProtKB-KW"/>
</dbReference>
<dbReference type="Pfam" id="PF04266">
    <property type="entry name" value="ASCH"/>
    <property type="match status" value="1"/>
</dbReference>
<dbReference type="GeneID" id="80519344"/>
<evidence type="ECO:0000313" key="2">
    <source>
        <dbReference type="EMBL" id="QKU35897.1"/>
    </source>
</evidence>
<dbReference type="RefSeq" id="YP_010782580.1">
    <property type="nucleotide sequence ID" value="NC_075039.1"/>
</dbReference>
<reference evidence="2" key="1">
    <citation type="submission" date="2017-01" db="EMBL/GenBank/DDBJ databases">
        <authorList>
            <person name="Assis F.L."/>
            <person name="Abrahao J.S."/>
            <person name="Silva L."/>
            <person name="Khalil J.B."/>
            <person name="Rodrigues R."/>
            <person name="Silva L.S."/>
            <person name="Arantes T."/>
            <person name="Boratto P."/>
            <person name="Andrade M."/>
            <person name="Kroon E.G."/>
            <person name="Ribeiro B."/>
            <person name="Bergier I."/>
            <person name="Seligmann H."/>
            <person name="Ghigo E."/>
            <person name="Colson P."/>
            <person name="Levasseur A."/>
            <person name="Raoult D."/>
            <person name="Scola B.L."/>
        </authorList>
    </citation>
    <scope>NUCLEOTIDE SEQUENCE</scope>
    <source>
        <strain evidence="2">Soda lake</strain>
    </source>
</reference>
<dbReference type="InterPro" id="IPR007374">
    <property type="entry name" value="ASCH_domain"/>
</dbReference>
<protein>
    <submittedName>
        <fullName evidence="2">Isomerase</fullName>
    </submittedName>
</protein>
<dbReference type="InterPro" id="IPR015947">
    <property type="entry name" value="PUA-like_sf"/>
</dbReference>
<dbReference type="EMBL" id="KY523104">
    <property type="protein sequence ID" value="QKU35897.1"/>
    <property type="molecule type" value="Genomic_DNA"/>
</dbReference>
<dbReference type="KEGG" id="vg:80519344"/>
<name>A0A6N1NU89_9VIRU</name>
<keyword evidence="2" id="KW-0413">Isomerase</keyword>
<reference evidence="2" key="2">
    <citation type="journal article" date="2018" name="Nat. Commun.">
        <title>Tailed giant Tupanvirus possesses the most complete translational apparatus of the known virosphere.</title>
        <authorList>
            <person name="Abrahao J."/>
            <person name="Silva L."/>
            <person name="Silva L.S."/>
            <person name="Khalil J.Y.B."/>
            <person name="Rodrigues R."/>
            <person name="Arantes T."/>
            <person name="Assis F."/>
            <person name="Boratto P."/>
            <person name="Andrade M."/>
            <person name="Kroon E.G."/>
            <person name="Ribeiro B."/>
            <person name="Bergier I."/>
            <person name="Seligmann H."/>
            <person name="Ghigo E."/>
            <person name="Colson P."/>
            <person name="Levasseur A."/>
            <person name="Kroemer G."/>
            <person name="Raoult D."/>
            <person name="La Scola B."/>
        </authorList>
    </citation>
    <scope>NUCLEOTIDE SEQUENCE [LARGE SCALE GENOMIC DNA]</scope>
    <source>
        <strain evidence="2">Soda lake</strain>
    </source>
</reference>
<dbReference type="Gene3D" id="2.30.130.30">
    <property type="entry name" value="Hypothetical protein"/>
    <property type="match status" value="1"/>
</dbReference>
<accession>A0A6N1NU89</accession>